<dbReference type="NCBIfam" id="TIGR01636">
    <property type="entry name" value="phage_rinA"/>
    <property type="match status" value="1"/>
</dbReference>
<dbReference type="STRING" id="1423781.FD06_GL000299"/>
<evidence type="ECO:0000313" key="2">
    <source>
        <dbReference type="Proteomes" id="UP000052012"/>
    </source>
</evidence>
<dbReference type="PATRIC" id="fig|1423781.4.peg.303"/>
<dbReference type="InterPro" id="IPR006523">
    <property type="entry name" value="RinA"/>
</dbReference>
<organism evidence="1 2">
    <name type="scientific">Apilactobacillus ozensis DSM 23829 = JCM 17196</name>
    <dbReference type="NCBI Taxonomy" id="1423781"/>
    <lineage>
        <taxon>Bacteria</taxon>
        <taxon>Bacillati</taxon>
        <taxon>Bacillota</taxon>
        <taxon>Bacilli</taxon>
        <taxon>Lactobacillales</taxon>
        <taxon>Lactobacillaceae</taxon>
        <taxon>Apilactobacillus</taxon>
    </lineage>
</organism>
<protein>
    <recommendedName>
        <fullName evidence="3">Transcriptional regulator</fullName>
    </recommendedName>
</protein>
<dbReference type="AlphaFoldDB" id="A0A0R2AQ05"/>
<dbReference type="EMBL" id="AYYQ01000006">
    <property type="protein sequence ID" value="KRM69240.1"/>
    <property type="molecule type" value="Genomic_DNA"/>
</dbReference>
<reference evidence="1 2" key="1">
    <citation type="journal article" date="2015" name="Genome Announc.">
        <title>Expanding the biotechnology potential of lactobacilli through comparative genomics of 213 strains and associated genera.</title>
        <authorList>
            <person name="Sun Z."/>
            <person name="Harris H.M."/>
            <person name="McCann A."/>
            <person name="Guo C."/>
            <person name="Argimon S."/>
            <person name="Zhang W."/>
            <person name="Yang X."/>
            <person name="Jeffery I.B."/>
            <person name="Cooney J.C."/>
            <person name="Kagawa T.F."/>
            <person name="Liu W."/>
            <person name="Song Y."/>
            <person name="Salvetti E."/>
            <person name="Wrobel A."/>
            <person name="Rasinkangas P."/>
            <person name="Parkhill J."/>
            <person name="Rea M.C."/>
            <person name="O'Sullivan O."/>
            <person name="Ritari J."/>
            <person name="Douillard F.P."/>
            <person name="Paul Ross R."/>
            <person name="Yang R."/>
            <person name="Briner A.E."/>
            <person name="Felis G.E."/>
            <person name="de Vos W.M."/>
            <person name="Barrangou R."/>
            <person name="Klaenhammer T.R."/>
            <person name="Caufield P.W."/>
            <person name="Cui Y."/>
            <person name="Zhang H."/>
            <person name="O'Toole P.W."/>
        </authorList>
    </citation>
    <scope>NUCLEOTIDE SEQUENCE [LARGE SCALE GENOMIC DNA]</scope>
    <source>
        <strain evidence="1 2">DSM 23829</strain>
    </source>
</reference>
<keyword evidence="2" id="KW-1185">Reference proteome</keyword>
<sequence>MNKDTVNFMEHILRDYPNIPRYIARKRQEIAHPYIAGRDDNVGGGTASGSKEAKAELLLLKIEDSKFISQFLFQKAAIEDALARCEPAFAEVVKEYYFDHYNHKSFRRIGLNHGYANNNLYKQRKKLLKDIMKYMGMHHIIERDEYEKEMRLKKHQHN</sequence>
<comment type="caution">
    <text evidence="1">The sequence shown here is derived from an EMBL/GenBank/DDBJ whole genome shotgun (WGS) entry which is preliminary data.</text>
</comment>
<accession>A0A0R2AQ05</accession>
<proteinExistence type="predicted"/>
<dbReference type="Proteomes" id="UP000052012">
    <property type="component" value="Unassembled WGS sequence"/>
</dbReference>
<gene>
    <name evidence="1" type="ORF">FD06_GL000299</name>
</gene>
<evidence type="ECO:0000313" key="1">
    <source>
        <dbReference type="EMBL" id="KRM69240.1"/>
    </source>
</evidence>
<dbReference type="RefSeq" id="WP_056965786.1">
    <property type="nucleotide sequence ID" value="NZ_AYYQ01000006.1"/>
</dbReference>
<dbReference type="OrthoDB" id="2735906at2"/>
<evidence type="ECO:0008006" key="3">
    <source>
        <dbReference type="Google" id="ProtNLM"/>
    </source>
</evidence>
<name>A0A0R2AQ05_9LACO</name>